<dbReference type="AlphaFoldDB" id="A0AAD7M6A8"/>
<dbReference type="CDD" id="cd01837">
    <property type="entry name" value="SGNH_plant_lipase_like"/>
    <property type="match status" value="1"/>
</dbReference>
<feature type="chain" id="PRO_5042220546" evidence="5">
    <location>
        <begin position="34"/>
        <end position="399"/>
    </location>
</feature>
<keyword evidence="2 5" id="KW-0732">Signal</keyword>
<evidence type="ECO:0000256" key="3">
    <source>
        <dbReference type="ARBA" id="ARBA00022801"/>
    </source>
</evidence>
<organism evidence="6 7">
    <name type="scientific">Quillaja saponaria</name>
    <name type="common">Soap bark tree</name>
    <dbReference type="NCBI Taxonomy" id="32244"/>
    <lineage>
        <taxon>Eukaryota</taxon>
        <taxon>Viridiplantae</taxon>
        <taxon>Streptophyta</taxon>
        <taxon>Embryophyta</taxon>
        <taxon>Tracheophyta</taxon>
        <taxon>Spermatophyta</taxon>
        <taxon>Magnoliopsida</taxon>
        <taxon>eudicotyledons</taxon>
        <taxon>Gunneridae</taxon>
        <taxon>Pentapetalae</taxon>
        <taxon>rosids</taxon>
        <taxon>fabids</taxon>
        <taxon>Fabales</taxon>
        <taxon>Quillajaceae</taxon>
        <taxon>Quillaja</taxon>
    </lineage>
</organism>
<evidence type="ECO:0000256" key="1">
    <source>
        <dbReference type="ARBA" id="ARBA00008668"/>
    </source>
</evidence>
<dbReference type="KEGG" id="qsa:O6P43_008882"/>
<feature type="signal peptide" evidence="5">
    <location>
        <begin position="1"/>
        <end position="33"/>
    </location>
</feature>
<evidence type="ECO:0000313" key="7">
    <source>
        <dbReference type="Proteomes" id="UP001163823"/>
    </source>
</evidence>
<evidence type="ECO:0000256" key="2">
    <source>
        <dbReference type="ARBA" id="ARBA00022729"/>
    </source>
</evidence>
<dbReference type="InterPro" id="IPR001087">
    <property type="entry name" value="GDSL"/>
</dbReference>
<dbReference type="Pfam" id="PF00657">
    <property type="entry name" value="Lipase_GDSL"/>
    <property type="match status" value="1"/>
</dbReference>
<dbReference type="SUPFAM" id="SSF52266">
    <property type="entry name" value="SGNH hydrolase"/>
    <property type="match status" value="1"/>
</dbReference>
<evidence type="ECO:0000256" key="4">
    <source>
        <dbReference type="ARBA" id="ARBA00023180"/>
    </source>
</evidence>
<name>A0AAD7M6A8_QUISA</name>
<dbReference type="PANTHER" id="PTHR22835">
    <property type="entry name" value="ZINC FINGER FYVE DOMAIN CONTAINING PROTEIN"/>
    <property type="match status" value="1"/>
</dbReference>
<dbReference type="PANTHER" id="PTHR22835:SF546">
    <property type="entry name" value="GDSL-LIKE LIPASE_ACYLHYDROLASE"/>
    <property type="match status" value="1"/>
</dbReference>
<protein>
    <submittedName>
        <fullName evidence="6">GDSL esterase/lipase</fullName>
    </submittedName>
</protein>
<dbReference type="Gene3D" id="3.40.50.1110">
    <property type="entry name" value="SGNH hydrolase"/>
    <property type="match status" value="1"/>
</dbReference>
<keyword evidence="7" id="KW-1185">Reference proteome</keyword>
<dbReference type="InterPro" id="IPR035669">
    <property type="entry name" value="SGNH_plant_lipase-like"/>
</dbReference>
<proteinExistence type="inferred from homology"/>
<dbReference type="InterPro" id="IPR036514">
    <property type="entry name" value="SGNH_hydro_sf"/>
</dbReference>
<gene>
    <name evidence="6" type="ORF">O6P43_008882</name>
</gene>
<evidence type="ECO:0000313" key="6">
    <source>
        <dbReference type="EMBL" id="KAJ7970748.1"/>
    </source>
</evidence>
<comment type="similarity">
    <text evidence="1">Belongs to the 'GDSL' lipolytic enzyme family.</text>
</comment>
<evidence type="ECO:0000256" key="5">
    <source>
        <dbReference type="SAM" id="SignalP"/>
    </source>
</evidence>
<dbReference type="EMBL" id="JARAOO010000004">
    <property type="protein sequence ID" value="KAJ7970748.1"/>
    <property type="molecule type" value="Genomic_DNA"/>
</dbReference>
<comment type="caution">
    <text evidence="6">The sequence shown here is derived from an EMBL/GenBank/DDBJ whole genome shotgun (WGS) entry which is preliminary data.</text>
</comment>
<reference evidence="6" key="1">
    <citation type="journal article" date="2023" name="Science">
        <title>Elucidation of the pathway for biosynthesis of saponin adjuvants from the soapbark tree.</title>
        <authorList>
            <person name="Reed J."/>
            <person name="Orme A."/>
            <person name="El-Demerdash A."/>
            <person name="Owen C."/>
            <person name="Martin L.B.B."/>
            <person name="Misra R.C."/>
            <person name="Kikuchi S."/>
            <person name="Rejzek M."/>
            <person name="Martin A.C."/>
            <person name="Harkess A."/>
            <person name="Leebens-Mack J."/>
            <person name="Louveau T."/>
            <person name="Stephenson M.J."/>
            <person name="Osbourn A."/>
        </authorList>
    </citation>
    <scope>NUCLEOTIDE SEQUENCE</scope>
    <source>
        <strain evidence="6">S10</strain>
    </source>
</reference>
<sequence length="399" mass="43678">MAFDMGSHTHGVLKMGFWKILFIGFLLVSSVLGGDQVGKRKESKPCSFTAIYNFGDSASDTGATTATFGPFPPPYGETFFHKPAGRASDGRLVIDFIAELLGLPYLDAYLNSLATNYRHGANFAVGGATIRRQNSSIVSRFGISPFSLDIEITQFDNFKSRTYDLYKQANTLERRGLPVPNQFSEALYRIDIGNNDLYVGSQTLSLQQLREELPDMVNQLASAVEHLYQQGGRAFWIQSAGPLGCSPVNQILNPNIPPGFLDKNGCVKGINDVVTEYNRQLKDRLIKLRAELLEAAITYVDLYSPVYTLVTNAKNEGFPNASIICCGYFENNARVPCGAKAIINGSEVYGASCANPSLHLSWDGVHSTEAANKWVANHVLNGSASDPPIPITQACHRYN</sequence>
<dbReference type="Proteomes" id="UP001163823">
    <property type="component" value="Chromosome 4"/>
</dbReference>
<keyword evidence="3" id="KW-0378">Hydrolase</keyword>
<accession>A0AAD7M6A8</accession>
<keyword evidence="4" id="KW-0325">Glycoprotein</keyword>
<dbReference type="GO" id="GO:0016788">
    <property type="term" value="F:hydrolase activity, acting on ester bonds"/>
    <property type="evidence" value="ECO:0007669"/>
    <property type="project" value="InterPro"/>
</dbReference>